<accession>A0A0X3NL23</accession>
<name>A0A0X3NL23_SCHSO</name>
<evidence type="ECO:0000256" key="1">
    <source>
        <dbReference type="ARBA" id="ARBA00018517"/>
    </source>
</evidence>
<evidence type="ECO:0000256" key="3">
    <source>
        <dbReference type="ARBA" id="ARBA00047418"/>
    </source>
</evidence>
<protein>
    <recommendedName>
        <fullName evidence="1">Trimethylguanosine synthase</fullName>
    </recommendedName>
    <alternativeName>
        <fullName evidence="7">Cap-specific guanine-N(2) methyltransferase</fullName>
    </alternativeName>
</protein>
<feature type="region of interest" description="Disordered" evidence="8">
    <location>
        <begin position="324"/>
        <end position="345"/>
    </location>
</feature>
<evidence type="ECO:0000256" key="2">
    <source>
        <dbReference type="ARBA" id="ARBA00025783"/>
    </source>
</evidence>
<feature type="region of interest" description="Disordered" evidence="8">
    <location>
        <begin position="98"/>
        <end position="118"/>
    </location>
</feature>
<evidence type="ECO:0000256" key="5">
    <source>
        <dbReference type="ARBA" id="ARBA00048763"/>
    </source>
</evidence>
<sequence>MAEPAHSPDGLFNVKRICEASFRDLIKSPRLLFSRAFFIDNFKGVPREKIRENATKENGRSKEFQHEGSAVDTQMFIKTKSTAYYKSLTYTLSLLNNSSEESSSNEGDGMGKEAVRPSQPQGIACQDVLQEYPLTNVSEERQPDSELDSETDEEDLIRKMQALGLPICFGRQQQFRKTPKTRRTGNPVSAKIRENYPAVNIENLVLLGIARDPEPIKCLLRTSSAEDLIEQKTADYRRLQFQGCLDDLTLERQSLFISSLCRTLGLSYSFSHPRSCSHRSIEFMLPEDWKFATTRSIFQKIQASLTACRCCRYKPKVKCLPSTHSPSSRPTQLADLIPPSGDDGHEDADELAKYWAQRYRFFSRFDNGIQINREGLFSVTPEVIAAHQAQRMALLLNSPSQPPTIVDLFAGVGGNSIQFALMGFKVIAVDINPEMLRLVSANAKVYGVEESIQLVQSDVFDWLDGVASSTSSLPAFDAAFASPPWGGPGYNSRAAFDLSSLTFDRRHRDIWFLTQHLMRLTHSGPVGLFLPRNVNIIQLFDLCRQTISPDCSFNMEIELSLIHGKAKGLTVYFAESTRWTQGTIESPYFSDQSSSYSSSYETADSFL</sequence>
<gene>
    <name evidence="9" type="primary">TGS1</name>
    <name evidence="9" type="ORF">TR121641</name>
</gene>
<dbReference type="AlphaFoldDB" id="A0A0X3NL23"/>
<comment type="catalytic activity">
    <reaction evidence="4">
        <text>a 5'-end (N(7)-methyl 5'-triphosphoguanosine)-ribonucleoside in snoRNA + S-adenosyl-L-methionine = a 5'-end (N(2),N(7)-dimethyl 5'-triphosphoguanosine)-ribonucleoside in snoRNA + S-adenosyl-L-homocysteine + H(+)</text>
        <dbReference type="Rhea" id="RHEA:78475"/>
        <dbReference type="Rhea" id="RHEA-COMP:19086"/>
        <dbReference type="Rhea" id="RHEA-COMP:19088"/>
        <dbReference type="ChEBI" id="CHEBI:15378"/>
        <dbReference type="ChEBI" id="CHEBI:57856"/>
        <dbReference type="ChEBI" id="CHEBI:59789"/>
        <dbReference type="ChEBI" id="CHEBI:156461"/>
        <dbReference type="ChEBI" id="CHEBI:172880"/>
    </reaction>
    <physiologicalReaction direction="left-to-right" evidence="4">
        <dbReference type="Rhea" id="RHEA:78476"/>
    </physiologicalReaction>
</comment>
<proteinExistence type="inferred from homology"/>
<evidence type="ECO:0000313" key="9">
    <source>
        <dbReference type="EMBL" id="JAP39970.1"/>
    </source>
</evidence>
<dbReference type="SUPFAM" id="SSF53335">
    <property type="entry name" value="S-adenosyl-L-methionine-dependent methyltransferases"/>
    <property type="match status" value="1"/>
</dbReference>
<comment type="catalytic activity">
    <reaction evidence="5">
        <text>a 5'-end (N(2),N(7)-dimethyl 5'-triphosphoguanosine)-ribonucleoside in snRNA + S-adenosyl-L-methionine = a 5'-end (N(2),N(2),N(7)-trimethyl 5'-triphosphoguanosine)-ribonucleoside in snRNA + S-adenosyl-L-homocysteine + H(+)</text>
        <dbReference type="Rhea" id="RHEA:78479"/>
        <dbReference type="Rhea" id="RHEA-COMP:19087"/>
        <dbReference type="Rhea" id="RHEA-COMP:19089"/>
        <dbReference type="ChEBI" id="CHEBI:15378"/>
        <dbReference type="ChEBI" id="CHEBI:57856"/>
        <dbReference type="ChEBI" id="CHEBI:59789"/>
        <dbReference type="ChEBI" id="CHEBI:167623"/>
        <dbReference type="ChEBI" id="CHEBI:172880"/>
    </reaction>
    <physiologicalReaction direction="left-to-right" evidence="5">
        <dbReference type="Rhea" id="RHEA:78480"/>
    </physiologicalReaction>
</comment>
<evidence type="ECO:0000256" key="7">
    <source>
        <dbReference type="ARBA" id="ARBA00049790"/>
    </source>
</evidence>
<organism evidence="9">
    <name type="scientific">Schistocephalus solidus</name>
    <name type="common">Tapeworm</name>
    <dbReference type="NCBI Taxonomy" id="70667"/>
    <lineage>
        <taxon>Eukaryota</taxon>
        <taxon>Metazoa</taxon>
        <taxon>Spiralia</taxon>
        <taxon>Lophotrochozoa</taxon>
        <taxon>Platyhelminthes</taxon>
        <taxon>Cestoda</taxon>
        <taxon>Eucestoda</taxon>
        <taxon>Diphyllobothriidea</taxon>
        <taxon>Diphyllobothriidae</taxon>
        <taxon>Schistocephalus</taxon>
    </lineage>
</organism>
<dbReference type="Pfam" id="PF09445">
    <property type="entry name" value="Methyltransf_15"/>
    <property type="match status" value="1"/>
</dbReference>
<evidence type="ECO:0000256" key="4">
    <source>
        <dbReference type="ARBA" id="ARBA00048740"/>
    </source>
</evidence>
<reference evidence="9" key="1">
    <citation type="submission" date="2016-01" db="EMBL/GenBank/DDBJ databases">
        <title>Reference transcriptome for the parasite Schistocephalus solidus: insights into the molecular evolution of parasitism.</title>
        <authorList>
            <person name="Hebert F.O."/>
            <person name="Grambauer S."/>
            <person name="Barber I."/>
            <person name="Landry C.R."/>
            <person name="Aubin-Horth N."/>
        </authorList>
    </citation>
    <scope>NUCLEOTIDE SEQUENCE</scope>
</reference>
<comment type="catalytic activity">
    <reaction evidence="3">
        <text>a 5'-end (N(2),N(7)-dimethyl 5'-triphosphoguanosine)-ribonucleoside in snoRNA + S-adenosyl-L-methionine = a 5'-end (N(2),N(2),N(7)-trimethyl 5'-triphosphoguanosine)-ribonucleoside in snoRNA + S-adenosyl-L-homocysteine + H(+)</text>
        <dbReference type="Rhea" id="RHEA:78507"/>
        <dbReference type="Rhea" id="RHEA-COMP:19088"/>
        <dbReference type="Rhea" id="RHEA-COMP:19090"/>
        <dbReference type="ChEBI" id="CHEBI:15378"/>
        <dbReference type="ChEBI" id="CHEBI:57856"/>
        <dbReference type="ChEBI" id="CHEBI:59789"/>
        <dbReference type="ChEBI" id="CHEBI:167623"/>
        <dbReference type="ChEBI" id="CHEBI:172880"/>
    </reaction>
    <physiologicalReaction direction="left-to-right" evidence="3">
        <dbReference type="Rhea" id="RHEA:78508"/>
    </physiologicalReaction>
</comment>
<dbReference type="PANTHER" id="PTHR14741:SF32">
    <property type="entry name" value="TRIMETHYLGUANOSINE SYNTHASE"/>
    <property type="match status" value="1"/>
</dbReference>
<dbReference type="InterPro" id="IPR029063">
    <property type="entry name" value="SAM-dependent_MTases_sf"/>
</dbReference>
<evidence type="ECO:0000256" key="8">
    <source>
        <dbReference type="SAM" id="MobiDB-lite"/>
    </source>
</evidence>
<dbReference type="GO" id="GO:0071164">
    <property type="term" value="F:RNA cap trimethylguanosine synthase activity"/>
    <property type="evidence" value="ECO:0007669"/>
    <property type="project" value="TreeGrafter"/>
</dbReference>
<dbReference type="CDD" id="cd02440">
    <property type="entry name" value="AdoMet_MTases"/>
    <property type="match status" value="1"/>
</dbReference>
<dbReference type="GO" id="GO:0005634">
    <property type="term" value="C:nucleus"/>
    <property type="evidence" value="ECO:0007669"/>
    <property type="project" value="TreeGrafter"/>
</dbReference>
<comment type="catalytic activity">
    <reaction evidence="6">
        <text>a 5'-end (N(7)-methyl 5'-triphosphoguanosine)-ribonucleoside in snRNA + S-adenosyl-L-methionine = a 5'-end (N(2),N(7)-dimethyl 5'-triphosphoguanosine)-ribonucleoside in snRNA + S-adenosyl-L-homocysteine + H(+)</text>
        <dbReference type="Rhea" id="RHEA:78471"/>
        <dbReference type="Rhea" id="RHEA-COMP:19085"/>
        <dbReference type="Rhea" id="RHEA-COMP:19087"/>
        <dbReference type="ChEBI" id="CHEBI:15378"/>
        <dbReference type="ChEBI" id="CHEBI:57856"/>
        <dbReference type="ChEBI" id="CHEBI:59789"/>
        <dbReference type="ChEBI" id="CHEBI:156461"/>
        <dbReference type="ChEBI" id="CHEBI:172880"/>
    </reaction>
    <physiologicalReaction direction="left-to-right" evidence="6">
        <dbReference type="Rhea" id="RHEA:78472"/>
    </physiologicalReaction>
</comment>
<dbReference type="Gene3D" id="3.40.50.150">
    <property type="entry name" value="Vaccinia Virus protein VP39"/>
    <property type="match status" value="1"/>
</dbReference>
<dbReference type="InterPro" id="IPR019012">
    <property type="entry name" value="RNA_cap_Gua-N2-MeTrfase"/>
</dbReference>
<comment type="similarity">
    <text evidence="2">Belongs to the methyltransferase superfamily. Trimethylguanosine synthase family.</text>
</comment>
<dbReference type="PANTHER" id="PTHR14741">
    <property type="entry name" value="S-ADENOSYLMETHIONINE-DEPENDENT METHYLTRANSFERASE RELATED"/>
    <property type="match status" value="1"/>
</dbReference>
<evidence type="ECO:0000256" key="6">
    <source>
        <dbReference type="ARBA" id="ARBA00049075"/>
    </source>
</evidence>
<dbReference type="EMBL" id="GEEE01023255">
    <property type="protein sequence ID" value="JAP39970.1"/>
    <property type="molecule type" value="Transcribed_RNA"/>
</dbReference>